<dbReference type="RefSeq" id="WP_230559526.1">
    <property type="nucleotide sequence ID" value="NZ_JAJITC010000001.1"/>
</dbReference>
<evidence type="ECO:0000313" key="7">
    <source>
        <dbReference type="Proteomes" id="UP001430614"/>
    </source>
</evidence>
<feature type="domain" description="Periplasmic binding protein" evidence="5">
    <location>
        <begin position="61"/>
        <end position="317"/>
    </location>
</feature>
<dbReference type="Proteomes" id="UP001430614">
    <property type="component" value="Unassembled WGS sequence"/>
</dbReference>
<evidence type="ECO:0000256" key="2">
    <source>
        <dbReference type="ARBA" id="ARBA00007639"/>
    </source>
</evidence>
<dbReference type="Pfam" id="PF13407">
    <property type="entry name" value="Peripla_BP_4"/>
    <property type="match status" value="1"/>
</dbReference>
<feature type="signal peptide" evidence="4">
    <location>
        <begin position="1"/>
        <end position="25"/>
    </location>
</feature>
<name>A0ABS8K797_9BURK</name>
<dbReference type="Gene3D" id="3.40.50.2300">
    <property type="match status" value="2"/>
</dbReference>
<evidence type="ECO:0000259" key="5">
    <source>
        <dbReference type="Pfam" id="PF13407"/>
    </source>
</evidence>
<feature type="chain" id="PRO_5045090418" evidence="4">
    <location>
        <begin position="26"/>
        <end position="375"/>
    </location>
</feature>
<dbReference type="InterPro" id="IPR028082">
    <property type="entry name" value="Peripla_BP_I"/>
</dbReference>
<keyword evidence="7" id="KW-1185">Reference proteome</keyword>
<dbReference type="EMBL" id="JAJITC010000001">
    <property type="protein sequence ID" value="MCC8400616.1"/>
    <property type="molecule type" value="Genomic_DNA"/>
</dbReference>
<sequence>MLSGIQMLRAAAATALALCASAAFAQVSIVSGPSSDPKCMVPWKSDTKFIKYPKKNGPYRIALVNGYIANTWRIQMIKTAKAYTAQPAIAAKLKEFKVVSTGEDVPAQISAVNNFIDAGYDAVIVDAQNPASFGPAIRRAKKAGVVLIAFDNILDSEDAINVNVDQYGLGVLWAKWLANHLSNGGKVLEVRGVAGTSVDTDRHNGFMKTLDDTGKKWNVVQVYGKWDDGVAQKATADAIAVQGHFDGISAQGGDTGVVRAMIDAKHPFVPFGGETENGFRKFCAQYGSQGLKCTSAGTGPAQVAVAIKTALAALDGETIPVSIKLPLDVTDDSMLKAGVNYFPNDSDNFFVGNSFPTCGINFSAQEIMKQSQGNQ</sequence>
<accession>A0ABS8K797</accession>
<comment type="caution">
    <text evidence="6">The sequence shown here is derived from an EMBL/GenBank/DDBJ whole genome shotgun (WGS) entry which is preliminary data.</text>
</comment>
<dbReference type="CDD" id="cd19998">
    <property type="entry name" value="PBP1_ABC_sugar_binding-like"/>
    <property type="match status" value="1"/>
</dbReference>
<dbReference type="PANTHER" id="PTHR46847">
    <property type="entry name" value="D-ALLOSE-BINDING PERIPLASMIC PROTEIN-RELATED"/>
    <property type="match status" value="1"/>
</dbReference>
<protein>
    <submittedName>
        <fullName evidence="6">ABC transporter substrate-binding protein</fullName>
    </submittedName>
</protein>
<gene>
    <name evidence="6" type="ORF">LJ655_01685</name>
</gene>
<evidence type="ECO:0000256" key="3">
    <source>
        <dbReference type="ARBA" id="ARBA00022729"/>
    </source>
</evidence>
<dbReference type="PANTHER" id="PTHR46847:SF1">
    <property type="entry name" value="D-ALLOSE-BINDING PERIPLASMIC PROTEIN-RELATED"/>
    <property type="match status" value="1"/>
</dbReference>
<comment type="subcellular location">
    <subcellularLocation>
        <location evidence="1">Cell envelope</location>
    </subcellularLocation>
</comment>
<evidence type="ECO:0000256" key="4">
    <source>
        <dbReference type="SAM" id="SignalP"/>
    </source>
</evidence>
<dbReference type="InterPro" id="IPR025997">
    <property type="entry name" value="SBP_2_dom"/>
</dbReference>
<comment type="similarity">
    <text evidence="2">Belongs to the bacterial solute-binding protein 2 family.</text>
</comment>
<proteinExistence type="inferred from homology"/>
<evidence type="ECO:0000313" key="6">
    <source>
        <dbReference type="EMBL" id="MCC8400616.1"/>
    </source>
</evidence>
<organism evidence="6 7">
    <name type="scientific">Paraburkholderia translucens</name>
    <dbReference type="NCBI Taxonomy" id="2886945"/>
    <lineage>
        <taxon>Bacteria</taxon>
        <taxon>Pseudomonadati</taxon>
        <taxon>Pseudomonadota</taxon>
        <taxon>Betaproteobacteria</taxon>
        <taxon>Burkholderiales</taxon>
        <taxon>Burkholderiaceae</taxon>
        <taxon>Paraburkholderia</taxon>
    </lineage>
</organism>
<keyword evidence="3 4" id="KW-0732">Signal</keyword>
<evidence type="ECO:0000256" key="1">
    <source>
        <dbReference type="ARBA" id="ARBA00004196"/>
    </source>
</evidence>
<dbReference type="SUPFAM" id="SSF53822">
    <property type="entry name" value="Periplasmic binding protein-like I"/>
    <property type="match status" value="1"/>
</dbReference>
<reference evidence="6 7" key="1">
    <citation type="submission" date="2021-11" db="EMBL/GenBank/DDBJ databases">
        <authorList>
            <person name="Oh E.-T."/>
            <person name="Kim S.-B."/>
        </authorList>
    </citation>
    <scope>NUCLEOTIDE SEQUENCE [LARGE SCALE GENOMIC DNA]</scope>
    <source>
        <strain evidence="6 7">MMS20-SJTN17</strain>
    </source>
</reference>